<protein>
    <recommendedName>
        <fullName evidence="3">Spore protease YyaC</fullName>
    </recommendedName>
</protein>
<dbReference type="Pfam" id="PF06866">
    <property type="entry name" value="DUF1256"/>
    <property type="match status" value="1"/>
</dbReference>
<name>A0ABN5AQL1_9BACI</name>
<dbReference type="InterPro" id="IPR009665">
    <property type="entry name" value="YyaC"/>
</dbReference>
<sequence>MNRKGGLFSQEPANEYISHSDPMAARQIEKILSVYLKEAADRPVAVVCIGTDRSTGDSLGPLVGMKLAEKQPTRFHVYGTLADPVHAVNLNEKLDIIHHNHRNPFIIAIDACLGRTKSVGSFQIGKGPLKPGAGVQKSLPEVGDVHINGIVNVSGFMEYFVLQNTRLNLVMSMSNVLAEGLSYLEKAAGRRRPHLSPIQKMTGRL</sequence>
<dbReference type="NCBIfam" id="TIGR02841">
    <property type="entry name" value="spore_YyaC"/>
    <property type="match status" value="1"/>
</dbReference>
<dbReference type="InterPro" id="IPR023430">
    <property type="entry name" value="Pept_HybD-like_dom_sf"/>
</dbReference>
<proteinExistence type="predicted"/>
<evidence type="ECO:0008006" key="3">
    <source>
        <dbReference type="Google" id="ProtNLM"/>
    </source>
</evidence>
<dbReference type="Proteomes" id="UP000196877">
    <property type="component" value="Chromosome"/>
</dbReference>
<dbReference type="SUPFAM" id="SSF53163">
    <property type="entry name" value="HybD-like"/>
    <property type="match status" value="1"/>
</dbReference>
<evidence type="ECO:0000313" key="1">
    <source>
        <dbReference type="EMBL" id="ASB91545.1"/>
    </source>
</evidence>
<dbReference type="GeneID" id="92855941"/>
<reference evidence="1 2" key="1">
    <citation type="submission" date="2017-06" db="EMBL/GenBank/DDBJ databases">
        <title>Genome sequence of Bacillus sonorensis strain SRCM101395.</title>
        <authorList>
            <person name="Cho S.H."/>
        </authorList>
    </citation>
    <scope>NUCLEOTIDE SEQUENCE [LARGE SCALE GENOMIC DNA]</scope>
    <source>
        <strain evidence="1 2">SRCM101395</strain>
    </source>
</reference>
<gene>
    <name evidence="1" type="ORF">S101395_05066</name>
</gene>
<accession>A0ABN5AQL1</accession>
<organism evidence="1 2">
    <name type="scientific">Bacillus sonorensis</name>
    <dbReference type="NCBI Taxonomy" id="119858"/>
    <lineage>
        <taxon>Bacteria</taxon>
        <taxon>Bacillati</taxon>
        <taxon>Bacillota</taxon>
        <taxon>Bacilli</taxon>
        <taxon>Bacillales</taxon>
        <taxon>Bacillaceae</taxon>
        <taxon>Bacillus</taxon>
    </lineage>
</organism>
<dbReference type="RefSeq" id="WP_006639820.1">
    <property type="nucleotide sequence ID" value="NZ_BORD01000001.1"/>
</dbReference>
<evidence type="ECO:0000313" key="2">
    <source>
        <dbReference type="Proteomes" id="UP000196877"/>
    </source>
</evidence>
<dbReference type="EMBL" id="CP021920">
    <property type="protein sequence ID" value="ASB91545.1"/>
    <property type="molecule type" value="Genomic_DNA"/>
</dbReference>
<keyword evidence="2" id="KW-1185">Reference proteome</keyword>